<dbReference type="Pfam" id="PF08241">
    <property type="entry name" value="Methyltransf_11"/>
    <property type="match status" value="1"/>
</dbReference>
<evidence type="ECO:0000259" key="1">
    <source>
        <dbReference type="PROSITE" id="PS50987"/>
    </source>
</evidence>
<dbReference type="CDD" id="cd00090">
    <property type="entry name" value="HTH_ARSR"/>
    <property type="match status" value="1"/>
</dbReference>
<dbReference type="NCBIfam" id="NF033788">
    <property type="entry name" value="HTH_metalloreg"/>
    <property type="match status" value="1"/>
</dbReference>
<dbReference type="RefSeq" id="WP_307277170.1">
    <property type="nucleotide sequence ID" value="NZ_JAUSVX010000009.1"/>
</dbReference>
<dbReference type="Gene3D" id="3.40.50.150">
    <property type="entry name" value="Vaccinia Virus protein VP39"/>
    <property type="match status" value="1"/>
</dbReference>
<evidence type="ECO:0000313" key="3">
    <source>
        <dbReference type="Proteomes" id="UP001242480"/>
    </source>
</evidence>
<dbReference type="PANTHER" id="PTHR42912">
    <property type="entry name" value="METHYLTRANSFERASE"/>
    <property type="match status" value="1"/>
</dbReference>
<dbReference type="Gene3D" id="1.10.10.10">
    <property type="entry name" value="Winged helix-like DNA-binding domain superfamily/Winged helix DNA-binding domain"/>
    <property type="match status" value="1"/>
</dbReference>
<proteinExistence type="predicted"/>
<feature type="domain" description="HTH arsR-type" evidence="1">
    <location>
        <begin position="2"/>
        <end position="97"/>
    </location>
</feature>
<accession>A0ABU0JBJ0</accession>
<dbReference type="PANTHER" id="PTHR42912:SF93">
    <property type="entry name" value="N6-ADENOSINE-METHYLTRANSFERASE TMT1A"/>
    <property type="match status" value="1"/>
</dbReference>
<dbReference type="InterPro" id="IPR036388">
    <property type="entry name" value="WH-like_DNA-bd_sf"/>
</dbReference>
<dbReference type="SMART" id="SM00418">
    <property type="entry name" value="HTH_ARSR"/>
    <property type="match status" value="1"/>
</dbReference>
<keyword evidence="2" id="KW-0830">Ubiquinone</keyword>
<dbReference type="InterPro" id="IPR013216">
    <property type="entry name" value="Methyltransf_11"/>
</dbReference>
<dbReference type="Pfam" id="PF01022">
    <property type="entry name" value="HTH_5"/>
    <property type="match status" value="1"/>
</dbReference>
<comment type="caution">
    <text evidence="2">The sequence shown here is derived from an EMBL/GenBank/DDBJ whole genome shotgun (WGS) entry which is preliminary data.</text>
</comment>
<reference evidence="2 3" key="1">
    <citation type="submission" date="2023-07" db="EMBL/GenBank/DDBJ databases">
        <title>Genomic Encyclopedia of Type Strains, Phase IV (KMG-IV): sequencing the most valuable type-strain genomes for metagenomic binning, comparative biology and taxonomic classification.</title>
        <authorList>
            <person name="Goeker M."/>
        </authorList>
    </citation>
    <scope>NUCLEOTIDE SEQUENCE [LARGE SCALE GENOMIC DNA]</scope>
    <source>
        <strain evidence="2 3">DSM 19619</strain>
    </source>
</reference>
<dbReference type="PROSITE" id="PS50987">
    <property type="entry name" value="HTH_ARSR_2"/>
    <property type="match status" value="1"/>
</dbReference>
<keyword evidence="3" id="KW-1185">Reference proteome</keyword>
<dbReference type="InterPro" id="IPR011991">
    <property type="entry name" value="ArsR-like_HTH"/>
</dbReference>
<dbReference type="InterPro" id="IPR036390">
    <property type="entry name" value="WH_DNA-bd_sf"/>
</dbReference>
<dbReference type="InterPro" id="IPR050508">
    <property type="entry name" value="Methyltransf_Superfamily"/>
</dbReference>
<dbReference type="InterPro" id="IPR029063">
    <property type="entry name" value="SAM-dependent_MTases_sf"/>
</dbReference>
<dbReference type="EMBL" id="JAUSVX010000009">
    <property type="protein sequence ID" value="MDQ0471648.1"/>
    <property type="molecule type" value="Genomic_DNA"/>
</dbReference>
<sequence length="332" mass="36771">MADVAPFDIVLAALKAAGEPTRLRLLAILAEGELNVSDLTEILGQSQPRISRHLKLLMEAGLVERIREGAWAFFRLTEGTLKADILGSILQRLDRSDRYLARDRSRLVEVRRARAAEAADYFRKHAEDWDQIRALHAPDEAVEAALRETIGARPVQALLDLGTGTGRMLELFAPLAVRAVGVDASAEMLSVARANLERAGVRNAMVRQGDLFALPVEPGAYDLVIIHQVLHYLDDGARALREAARALRPGGRLVIVDFAPHELEFLREDFAHRRLGFSRETIDHWLEAAKLQPQAYRVVEAGEGPTRLTVSIWVGCDPRVQSDVLPLGREVA</sequence>
<evidence type="ECO:0000313" key="2">
    <source>
        <dbReference type="EMBL" id="MDQ0471648.1"/>
    </source>
</evidence>
<dbReference type="CDD" id="cd02440">
    <property type="entry name" value="AdoMet_MTases"/>
    <property type="match status" value="1"/>
</dbReference>
<dbReference type="SUPFAM" id="SSF46785">
    <property type="entry name" value="Winged helix' DNA-binding domain"/>
    <property type="match status" value="1"/>
</dbReference>
<dbReference type="PRINTS" id="PR00778">
    <property type="entry name" value="HTHARSR"/>
</dbReference>
<gene>
    <name evidence="2" type="ORF">QO011_004673</name>
</gene>
<organism evidence="2 3">
    <name type="scientific">Labrys wisconsinensis</name>
    <dbReference type="NCBI Taxonomy" id="425677"/>
    <lineage>
        <taxon>Bacteria</taxon>
        <taxon>Pseudomonadati</taxon>
        <taxon>Pseudomonadota</taxon>
        <taxon>Alphaproteobacteria</taxon>
        <taxon>Hyphomicrobiales</taxon>
        <taxon>Xanthobacteraceae</taxon>
        <taxon>Labrys</taxon>
    </lineage>
</organism>
<dbReference type="SUPFAM" id="SSF53335">
    <property type="entry name" value="S-adenosyl-L-methionine-dependent methyltransferases"/>
    <property type="match status" value="1"/>
</dbReference>
<name>A0ABU0JBJ0_9HYPH</name>
<dbReference type="InterPro" id="IPR001845">
    <property type="entry name" value="HTH_ArsR_DNA-bd_dom"/>
</dbReference>
<dbReference type="Proteomes" id="UP001242480">
    <property type="component" value="Unassembled WGS sequence"/>
</dbReference>
<protein>
    <submittedName>
        <fullName evidence="2">Ubiquinone/menaquinone biosynthesis C-methylase UbiE</fullName>
    </submittedName>
</protein>